<sequence length="130" mass="14711">MGQWISSKEFLVLKNFTLQKDKNVLYQKVKRANDKQKMFITLNKQYFTFTYTNGIGRGGKVLQIWSEPFKSEAEAEAFLHNYRVDMLEKMAKHTFGVSNEITTNATHTLHALNDMSSGAVVSGGVNDTLA</sequence>
<accession>A0A4U8SCF0</accession>
<organism evidence="1 2">
    <name type="scientific">Helicobacter trogontum</name>
    <dbReference type="NCBI Taxonomy" id="50960"/>
    <lineage>
        <taxon>Bacteria</taxon>
        <taxon>Pseudomonadati</taxon>
        <taxon>Campylobacterota</taxon>
        <taxon>Epsilonproteobacteria</taxon>
        <taxon>Campylobacterales</taxon>
        <taxon>Helicobacteraceae</taxon>
        <taxon>Helicobacter</taxon>
    </lineage>
</organism>
<evidence type="ECO:0000313" key="2">
    <source>
        <dbReference type="Proteomes" id="UP000029878"/>
    </source>
</evidence>
<proteinExistence type="predicted"/>
<name>A0A4U8SCF0_9HELI</name>
<comment type="caution">
    <text evidence="1">The sequence shown here is derived from an EMBL/GenBank/DDBJ whole genome shotgun (WGS) entry which is preliminary data.</text>
</comment>
<evidence type="ECO:0000313" key="1">
    <source>
        <dbReference type="EMBL" id="TLD83764.1"/>
    </source>
</evidence>
<protein>
    <submittedName>
        <fullName evidence="1">Uncharacterized protein</fullName>
    </submittedName>
</protein>
<dbReference type="Proteomes" id="UP000029878">
    <property type="component" value="Unassembled WGS sequence"/>
</dbReference>
<gene>
    <name evidence="1" type="ORF">LS81_003200</name>
</gene>
<reference evidence="1 2" key="1">
    <citation type="journal article" date="2014" name="Genome Announc.">
        <title>Draft genome sequences of eight enterohepatic helicobacter species isolated from both laboratory and wild rodents.</title>
        <authorList>
            <person name="Sheh A."/>
            <person name="Shen Z."/>
            <person name="Fox J.G."/>
        </authorList>
    </citation>
    <scope>NUCLEOTIDE SEQUENCE [LARGE SCALE GENOMIC DNA]</scope>
    <source>
        <strain evidence="1 2">ATCC 700114</strain>
    </source>
</reference>
<feature type="non-terminal residue" evidence="1">
    <location>
        <position position="130"/>
    </location>
</feature>
<dbReference type="EMBL" id="JRPL02000005">
    <property type="protein sequence ID" value="TLD83764.1"/>
    <property type="molecule type" value="Genomic_DNA"/>
</dbReference>
<dbReference type="AlphaFoldDB" id="A0A4U8SCF0"/>